<evidence type="ECO:0000256" key="1">
    <source>
        <dbReference type="SAM" id="MobiDB-lite"/>
    </source>
</evidence>
<feature type="signal peptide" evidence="2">
    <location>
        <begin position="1"/>
        <end position="18"/>
    </location>
</feature>
<accession>A0A8H5X602</accession>
<feature type="compositionally biased region" description="Polar residues" evidence="1">
    <location>
        <begin position="81"/>
        <end position="91"/>
    </location>
</feature>
<evidence type="ECO:0000313" key="3">
    <source>
        <dbReference type="EMBL" id="KAF5688607.1"/>
    </source>
</evidence>
<gene>
    <name evidence="3" type="ORF">FDENT_4827</name>
</gene>
<dbReference type="AlphaFoldDB" id="A0A8H5X602"/>
<name>A0A8H5X602_9HYPO</name>
<organism evidence="3 4">
    <name type="scientific">Fusarium denticulatum</name>
    <dbReference type="NCBI Taxonomy" id="48507"/>
    <lineage>
        <taxon>Eukaryota</taxon>
        <taxon>Fungi</taxon>
        <taxon>Dikarya</taxon>
        <taxon>Ascomycota</taxon>
        <taxon>Pezizomycotina</taxon>
        <taxon>Sordariomycetes</taxon>
        <taxon>Hypocreomycetidae</taxon>
        <taxon>Hypocreales</taxon>
        <taxon>Nectriaceae</taxon>
        <taxon>Fusarium</taxon>
        <taxon>Fusarium fujikuroi species complex</taxon>
    </lineage>
</organism>
<keyword evidence="2" id="KW-0732">Signal</keyword>
<dbReference type="Proteomes" id="UP000562682">
    <property type="component" value="Unassembled WGS sequence"/>
</dbReference>
<proteinExistence type="predicted"/>
<evidence type="ECO:0000256" key="2">
    <source>
        <dbReference type="SAM" id="SignalP"/>
    </source>
</evidence>
<evidence type="ECO:0000313" key="4">
    <source>
        <dbReference type="Proteomes" id="UP000562682"/>
    </source>
</evidence>
<reference evidence="3 4" key="1">
    <citation type="submission" date="2020-05" db="EMBL/GenBank/DDBJ databases">
        <title>Identification and distribution of gene clusters putatively required for synthesis of sphingolipid metabolism inhibitors in phylogenetically diverse species of the filamentous fungus Fusarium.</title>
        <authorList>
            <person name="Kim H.-S."/>
            <person name="Busman M."/>
            <person name="Brown D.W."/>
            <person name="Divon H."/>
            <person name="Uhlig S."/>
            <person name="Proctor R.H."/>
        </authorList>
    </citation>
    <scope>NUCLEOTIDE SEQUENCE [LARGE SCALE GENOMIC DNA]</scope>
    <source>
        <strain evidence="3 4">NRRL 25311</strain>
    </source>
</reference>
<feature type="region of interest" description="Disordered" evidence="1">
    <location>
        <begin position="47"/>
        <end position="121"/>
    </location>
</feature>
<protein>
    <submittedName>
        <fullName evidence="3">Uncharacterized protein</fullName>
    </submittedName>
</protein>
<feature type="chain" id="PRO_5034308184" evidence="2">
    <location>
        <begin position="19"/>
        <end position="156"/>
    </location>
</feature>
<feature type="compositionally biased region" description="Polar residues" evidence="1">
    <location>
        <begin position="103"/>
        <end position="112"/>
    </location>
</feature>
<sequence>MKHLSALILLPLLNGVLAGGDGQPSSCVMTRVLPTVTVGCSETLPGATGALPPHATQPSGDQHYPPPAVKPDGHHPGGQSAAPNPSQSTSPGPGKDSDHRPVNNGQSGNNATPAPPGSSAPPVIVSGSSVLIGRVSAEMVMASLLACLMPVLIGLI</sequence>
<dbReference type="EMBL" id="JAAOAK010000116">
    <property type="protein sequence ID" value="KAF5688607.1"/>
    <property type="molecule type" value="Genomic_DNA"/>
</dbReference>
<keyword evidence="4" id="KW-1185">Reference proteome</keyword>
<comment type="caution">
    <text evidence="3">The sequence shown here is derived from an EMBL/GenBank/DDBJ whole genome shotgun (WGS) entry which is preliminary data.</text>
</comment>